<protein>
    <submittedName>
        <fullName evidence="3">Putative rossmann-fold nad (+)-binding protein</fullName>
    </submittedName>
</protein>
<feature type="compositionally biased region" description="Basic and acidic residues" evidence="2">
    <location>
        <begin position="538"/>
        <end position="548"/>
    </location>
</feature>
<evidence type="ECO:0000256" key="1">
    <source>
        <dbReference type="SAM" id="Coils"/>
    </source>
</evidence>
<keyword evidence="4" id="KW-1185">Reference proteome</keyword>
<sequence>MARDHVNMDQDKRIEAIHDLELKHQEIMHQSNVIVKEEDTRRHRLRSVVLRDENATLREQLSQKDVRIKKLAQECDGMRDQLEAVNRTCQDQQKQLRAQARDQSNLKSELQSLSSVTTDSAKLLSEKLALSRELAVLKPELEHLRSQLSHQNDVLAEKLALERQLNTLEVELANEKRANQKILQRQASKDNEIEEDLRQQVADLEKKLAKEQRATEKAKQSQASQESEIEQELRQQVADLEKKLVTAKKAKQSQETTDDQANEALRQRVVALEQELAQQKTEFAQARKTTAKEMADAQNEQEILQQRLEEMKTKLRQTRAELKEARGGPAKPQNTTTTIPTVFAEDNSVKKPTAKAQARRKRRAEEISVDEFVLHTPTNTDGRLKRPVKKRGGLDHTLVGEKSAFSITPFLNKTINITEVISEEPESPEVFNEGNPSSLQEDKTGSEPTESEPSAEVAPEPVVKPSQKATVEPAQKKARGRPPKAKALAEASPSKKNMPPPSSRKNLYVESTITKVMDAVEESGKENRPTQVVTAAKKGLELKVKTSEARTSGASASGSEPEPKKKKRKLLGGANKPTLFDDDDAEAAPAPKRPAKMQLNVARGMGRVPLGVARSGAFGGSTFSPLKKERRGVNASFLA</sequence>
<name>R8BQT1_PHAM7</name>
<feature type="region of interest" description="Disordered" evidence="2">
    <location>
        <begin position="212"/>
        <end position="231"/>
    </location>
</feature>
<dbReference type="eggNOG" id="ENOG502SF16">
    <property type="taxonomic scope" value="Eukaryota"/>
</dbReference>
<dbReference type="Proteomes" id="UP000014074">
    <property type="component" value="Unassembled WGS sequence"/>
</dbReference>
<accession>R8BQT1</accession>
<dbReference type="GeneID" id="19323054"/>
<feature type="compositionally biased region" description="Low complexity" evidence="2">
    <location>
        <begin position="446"/>
        <end position="466"/>
    </location>
</feature>
<gene>
    <name evidence="3" type="ORF">UCRPA7_2771</name>
</gene>
<dbReference type="KEGG" id="tmn:UCRPA7_2771"/>
<dbReference type="AlphaFoldDB" id="R8BQT1"/>
<evidence type="ECO:0000313" key="4">
    <source>
        <dbReference type="Proteomes" id="UP000014074"/>
    </source>
</evidence>
<reference evidence="4" key="1">
    <citation type="journal article" date="2013" name="Genome Announc.">
        <title>Draft genome sequence of the ascomycete Phaeoacremonium aleophilum strain UCR-PA7, a causal agent of the esca disease complex in grapevines.</title>
        <authorList>
            <person name="Blanco-Ulate B."/>
            <person name="Rolshausen P."/>
            <person name="Cantu D."/>
        </authorList>
    </citation>
    <scope>NUCLEOTIDE SEQUENCE [LARGE SCALE GENOMIC DNA]</scope>
    <source>
        <strain evidence="4">UCR-PA7</strain>
    </source>
</reference>
<dbReference type="HOGENOM" id="CLU_022827_0_0_1"/>
<evidence type="ECO:0000313" key="3">
    <source>
        <dbReference type="EMBL" id="EOO01716.1"/>
    </source>
</evidence>
<feature type="region of interest" description="Disordered" evidence="2">
    <location>
        <begin position="423"/>
        <end position="600"/>
    </location>
</feature>
<dbReference type="EMBL" id="KB932968">
    <property type="protein sequence ID" value="EOO01716.1"/>
    <property type="molecule type" value="Genomic_DNA"/>
</dbReference>
<evidence type="ECO:0000256" key="2">
    <source>
        <dbReference type="SAM" id="MobiDB-lite"/>
    </source>
</evidence>
<keyword evidence="1" id="KW-0175">Coiled coil</keyword>
<organism evidence="3 4">
    <name type="scientific">Phaeoacremonium minimum (strain UCR-PA7)</name>
    <name type="common">Esca disease fungus</name>
    <name type="synonym">Togninia minima</name>
    <dbReference type="NCBI Taxonomy" id="1286976"/>
    <lineage>
        <taxon>Eukaryota</taxon>
        <taxon>Fungi</taxon>
        <taxon>Dikarya</taxon>
        <taxon>Ascomycota</taxon>
        <taxon>Pezizomycotina</taxon>
        <taxon>Sordariomycetes</taxon>
        <taxon>Sordariomycetidae</taxon>
        <taxon>Togniniales</taxon>
        <taxon>Togniniaceae</taxon>
        <taxon>Phaeoacremonium</taxon>
    </lineage>
</organism>
<proteinExistence type="predicted"/>
<feature type="coiled-coil region" evidence="1">
    <location>
        <begin position="54"/>
        <end position="102"/>
    </location>
</feature>
<dbReference type="OrthoDB" id="20105at2759"/>
<dbReference type="RefSeq" id="XP_007913526.1">
    <property type="nucleotide sequence ID" value="XM_007915335.1"/>
</dbReference>